<accession>A0AAT9J9Y4</accession>
<protein>
    <submittedName>
        <fullName evidence="1">Terminase LSU</fullName>
    </submittedName>
</protein>
<organism evidence="1">
    <name type="scientific">Porphyromonas phage phage032a_KCOM2801</name>
    <dbReference type="NCBI Taxonomy" id="3154122"/>
    <lineage>
        <taxon>Viruses</taxon>
        <taxon>Duplodnaviria</taxon>
        <taxon>Heunggongvirae</taxon>
        <taxon>Uroviricota</taxon>
        <taxon>Caudoviricetes</taxon>
        <taxon>Nixviridae</taxon>
        <taxon>Nixvirus</taxon>
        <taxon>Nixvirus pging00X</taxon>
    </lineage>
</organism>
<evidence type="ECO:0000313" key="1">
    <source>
        <dbReference type="EMBL" id="DBA56375.1"/>
    </source>
</evidence>
<proteinExistence type="predicted"/>
<reference evidence="1" key="2">
    <citation type="submission" date="2024-05" db="EMBL/GenBank/DDBJ databases">
        <authorList>
            <person name="Matrishin C.B."/>
            <person name="Kauffman K.M."/>
        </authorList>
    </citation>
    <scope>NUCLEOTIDE SEQUENCE</scope>
</reference>
<dbReference type="EMBL" id="BK068113">
    <property type="protein sequence ID" value="DBA56375.1"/>
    <property type="molecule type" value="Genomic_DNA"/>
</dbReference>
<reference evidence="1" key="1">
    <citation type="journal article" date="2023" name="Microbiome">
        <title>Phages are unrecognized players in the ecology of the oral pathogen Porphyromonas gingivalis.</title>
        <authorList>
            <person name="Matrishin C.B."/>
            <person name="Haase E.M."/>
            <person name="Dewhirst F.E."/>
            <person name="Mark Welch J.L."/>
            <person name="Miranda-Sanchez F."/>
            <person name="Chen T."/>
            <person name="MacFarland D.C."/>
            <person name="Kauffman K.M."/>
        </authorList>
    </citation>
    <scope>NUCLEOTIDE SEQUENCE</scope>
</reference>
<name>A0AAT9J9Y4_9CAUD</name>
<sequence>MKIEKRDKIESPSLQEDIREGYYMNLMQIRANLIDANVQIMEVARAGGKTEGVFGPRIIKVANSMPGELGFLVHKTYAALLTNIWPNIQAWFSRPIHDGRRSMLEYGVDYIVGESKIPGHFQRPRYPIVYPKHSILFRNGFHIQLVSSDQPESVAGRSGVHAFIEEMKHQKGEKLKTRLFPSLRGSDLRARQSPYYQGITGVSDTARVDLGEDNWFEEYERNMNKELVNEIATVSYRVNELMFKQSEIETSNKAEKNPIVQEAVRLELEKIHRALAKWIPRLSEMRRNATYYARASSFVNKDILGPKFFKTQRESLDIDEFLTAICAIRRRAVVDRFFAAYEPSKHQFSDSLKYNEILKIDLKDHFELNASHLKYYDPDRELLLGYDPGAFASLVVGQENENEDTMRLIKEFYTIAPQGQVEMAAAFYRFFGSFAKKKRLLLYFDRAANKRREDSEQITTDAKLLQRELESYGFDVELMDEGRATIYHWQQYKLLLYIFSKNNSMPRVLIDEVMCENLCSAIMLSPKKMTDGRIELDKSSERKVQLRHQAGLTTQLPSALIYLLFGRYSGLMPSEYSQLPDDLPSNVVV</sequence>